<dbReference type="SUPFAM" id="SSF160631">
    <property type="entry name" value="SMI1/KNR4-like"/>
    <property type="match status" value="1"/>
</dbReference>
<dbReference type="InterPro" id="IPR037883">
    <property type="entry name" value="Knr4/Smi1-like_sf"/>
</dbReference>
<accession>A0A077HMT0</accession>
<dbReference type="Proteomes" id="UP000028939">
    <property type="component" value="Chromosome"/>
</dbReference>
<dbReference type="OrthoDB" id="4410991at2"/>
<gene>
    <name evidence="2" type="ORF">CUREI_11015</name>
</gene>
<evidence type="ECO:0000259" key="1">
    <source>
        <dbReference type="Pfam" id="PF09346"/>
    </source>
</evidence>
<dbReference type="InterPro" id="IPR018958">
    <property type="entry name" value="Knr4/Smi1-like_dom"/>
</dbReference>
<proteinExistence type="predicted"/>
<dbReference type="Pfam" id="PF09346">
    <property type="entry name" value="SMI1_KNR4"/>
    <property type="match status" value="1"/>
</dbReference>
<reference evidence="2 3" key="1">
    <citation type="submission" date="2014-08" db="EMBL/GenBank/DDBJ databases">
        <title>Complete genome sequence of Corynebacterium ureicelerivorans DSM 45051, a lipophilic and urea-splitting isolate from a blood culture of a septicaemia patient.</title>
        <authorList>
            <person name="Tippelt A."/>
            <person name="Albersmeier A."/>
            <person name="Brinkrolf K."/>
            <person name="Ruckert C."/>
            <person name="Tauch A."/>
        </authorList>
    </citation>
    <scope>NUCLEOTIDE SEQUENCE [LARGE SCALE GENOMIC DNA]</scope>
    <source>
        <strain evidence="2 3">IMMIB RIV-2301</strain>
    </source>
</reference>
<dbReference type="HOGENOM" id="CLU_1692539_0_0_11"/>
<dbReference type="KEGG" id="cuv:CUREI_11015"/>
<evidence type="ECO:0000313" key="3">
    <source>
        <dbReference type="Proteomes" id="UP000028939"/>
    </source>
</evidence>
<dbReference type="EMBL" id="CP009215">
    <property type="protein sequence ID" value="AIL97721.1"/>
    <property type="molecule type" value="Genomic_DNA"/>
</dbReference>
<keyword evidence="3" id="KW-1185">Reference proteome</keyword>
<sequence length="155" mass="16933">MTVYTDMFTKTGDPADEARLTEIEHAIGRRLPDDYRALIKETGGGTLKLTNCVMPGLPEGVGRLATDDIFGNGTTETTRTFDLATHATFLMEEWEIPDEVRLGHTTGPPPSGLRDLNISKHLHPALVDSPGFRASDPLRLTLLDDGALKLSHTTH</sequence>
<feature type="domain" description="Knr4/Smi1-like" evidence="1">
    <location>
        <begin position="14"/>
        <end position="98"/>
    </location>
</feature>
<name>A0A077HMT0_9CORY</name>
<evidence type="ECO:0000313" key="2">
    <source>
        <dbReference type="EMBL" id="AIL97721.1"/>
    </source>
</evidence>
<dbReference type="RefSeq" id="WP_038613422.1">
    <property type="nucleotide sequence ID" value="NZ_CP009215.1"/>
</dbReference>
<dbReference type="AlphaFoldDB" id="A0A077HMT0"/>
<dbReference type="Gene3D" id="3.40.1580.10">
    <property type="entry name" value="SMI1/KNR4-like"/>
    <property type="match status" value="1"/>
</dbReference>
<protein>
    <recommendedName>
        <fullName evidence="1">Knr4/Smi1-like domain-containing protein</fullName>
    </recommendedName>
</protein>
<organism evidence="2 3">
    <name type="scientific">Corynebacterium ureicelerivorans</name>
    <dbReference type="NCBI Taxonomy" id="401472"/>
    <lineage>
        <taxon>Bacteria</taxon>
        <taxon>Bacillati</taxon>
        <taxon>Actinomycetota</taxon>
        <taxon>Actinomycetes</taxon>
        <taxon>Mycobacteriales</taxon>
        <taxon>Corynebacteriaceae</taxon>
        <taxon>Corynebacterium</taxon>
    </lineage>
</organism>